<dbReference type="GO" id="GO:0008270">
    <property type="term" value="F:zinc ion binding"/>
    <property type="evidence" value="ECO:0007669"/>
    <property type="project" value="UniProtKB-KW"/>
</dbReference>
<name>A0A0D2CJX8_9EURO</name>
<dbReference type="CDD" id="cd12148">
    <property type="entry name" value="fungal_TF_MHR"/>
    <property type="match status" value="1"/>
</dbReference>
<dbReference type="SMART" id="SM00066">
    <property type="entry name" value="GAL4"/>
    <property type="match status" value="1"/>
</dbReference>
<feature type="domain" description="Zn(2)-C6 fungal-type" evidence="9">
    <location>
        <begin position="51"/>
        <end position="80"/>
    </location>
</feature>
<proteinExistence type="predicted"/>
<dbReference type="GO" id="GO:0003677">
    <property type="term" value="F:DNA binding"/>
    <property type="evidence" value="ECO:0007669"/>
    <property type="project" value="UniProtKB-KW"/>
</dbReference>
<dbReference type="HOGENOM" id="CLU_003864_1_0_1"/>
<evidence type="ECO:0000259" key="10">
    <source>
        <dbReference type="PROSITE" id="PS50157"/>
    </source>
</evidence>
<evidence type="ECO:0000259" key="9">
    <source>
        <dbReference type="PROSITE" id="PS50048"/>
    </source>
</evidence>
<dbReference type="RefSeq" id="XP_013310721.1">
    <property type="nucleotide sequence ID" value="XM_013455267.1"/>
</dbReference>
<keyword evidence="12" id="KW-1185">Reference proteome</keyword>
<reference evidence="11 12" key="1">
    <citation type="submission" date="2015-01" db="EMBL/GenBank/DDBJ databases">
        <title>The Genome Sequence of Exophiala xenobiotica CBS118157.</title>
        <authorList>
            <consortium name="The Broad Institute Genomics Platform"/>
            <person name="Cuomo C."/>
            <person name="de Hoog S."/>
            <person name="Gorbushina A."/>
            <person name="Stielow B."/>
            <person name="Teixiera M."/>
            <person name="Abouelleil A."/>
            <person name="Chapman S.B."/>
            <person name="Priest M."/>
            <person name="Young S.K."/>
            <person name="Wortman J."/>
            <person name="Nusbaum C."/>
            <person name="Birren B."/>
        </authorList>
    </citation>
    <scope>NUCLEOTIDE SEQUENCE [LARGE SCALE GENOMIC DNA]</scope>
    <source>
        <strain evidence="11 12">CBS 118157</strain>
    </source>
</reference>
<keyword evidence="4" id="KW-0238">DNA-binding</keyword>
<dbReference type="AlphaFoldDB" id="A0A0D2CJX8"/>
<feature type="region of interest" description="Disordered" evidence="8">
    <location>
        <begin position="83"/>
        <end position="104"/>
    </location>
</feature>
<evidence type="ECO:0000256" key="2">
    <source>
        <dbReference type="ARBA" id="ARBA00022833"/>
    </source>
</evidence>
<feature type="region of interest" description="Disordered" evidence="8">
    <location>
        <begin position="846"/>
        <end position="947"/>
    </location>
</feature>
<accession>A0A0D2CJX8</accession>
<keyword evidence="2" id="KW-0862">Zinc</keyword>
<keyword evidence="1" id="KW-0479">Metal-binding</keyword>
<dbReference type="SUPFAM" id="SSF57667">
    <property type="entry name" value="beta-beta-alpha zinc fingers"/>
    <property type="match status" value="1"/>
</dbReference>
<dbReference type="EMBL" id="KN847323">
    <property type="protein sequence ID" value="KIW50137.1"/>
    <property type="molecule type" value="Genomic_DNA"/>
</dbReference>
<dbReference type="Pfam" id="PF00172">
    <property type="entry name" value="Zn_clus"/>
    <property type="match status" value="1"/>
</dbReference>
<evidence type="ECO:0008006" key="13">
    <source>
        <dbReference type="Google" id="ProtNLM"/>
    </source>
</evidence>
<dbReference type="OrthoDB" id="654211at2759"/>
<dbReference type="PROSITE" id="PS50048">
    <property type="entry name" value="ZN2_CY6_FUNGAL_2"/>
    <property type="match status" value="1"/>
</dbReference>
<dbReference type="GO" id="GO:0000981">
    <property type="term" value="F:DNA-binding transcription factor activity, RNA polymerase II-specific"/>
    <property type="evidence" value="ECO:0007669"/>
    <property type="project" value="InterPro"/>
</dbReference>
<dbReference type="SUPFAM" id="SSF57701">
    <property type="entry name" value="Zn2/Cys6 DNA-binding domain"/>
    <property type="match status" value="1"/>
</dbReference>
<evidence type="ECO:0000256" key="1">
    <source>
        <dbReference type="ARBA" id="ARBA00022723"/>
    </source>
</evidence>
<organism evidence="11 12">
    <name type="scientific">Exophiala xenobiotica</name>
    <dbReference type="NCBI Taxonomy" id="348802"/>
    <lineage>
        <taxon>Eukaryota</taxon>
        <taxon>Fungi</taxon>
        <taxon>Dikarya</taxon>
        <taxon>Ascomycota</taxon>
        <taxon>Pezizomycotina</taxon>
        <taxon>Eurotiomycetes</taxon>
        <taxon>Chaetothyriomycetidae</taxon>
        <taxon>Chaetothyriales</taxon>
        <taxon>Herpotrichiellaceae</taxon>
        <taxon>Exophiala</taxon>
    </lineage>
</organism>
<dbReference type="PROSITE" id="PS50157">
    <property type="entry name" value="ZINC_FINGER_C2H2_2"/>
    <property type="match status" value="1"/>
</dbReference>
<evidence type="ECO:0000256" key="5">
    <source>
        <dbReference type="ARBA" id="ARBA00023163"/>
    </source>
</evidence>
<keyword evidence="3" id="KW-0805">Transcription regulation</keyword>
<dbReference type="InterPro" id="IPR001138">
    <property type="entry name" value="Zn2Cys6_DnaBD"/>
</dbReference>
<dbReference type="PANTHER" id="PTHR47660:SF7">
    <property type="entry name" value="TRANSCRIPTION FACTOR WITH C2H2 AND ZN(2)-CYS(6) DNA BINDING DOMAIN (EUROFUNG)"/>
    <property type="match status" value="1"/>
</dbReference>
<keyword evidence="5" id="KW-0804">Transcription</keyword>
<evidence type="ECO:0000313" key="12">
    <source>
        <dbReference type="Proteomes" id="UP000054342"/>
    </source>
</evidence>
<dbReference type="GeneID" id="25333661"/>
<dbReference type="GO" id="GO:0006351">
    <property type="term" value="P:DNA-templated transcription"/>
    <property type="evidence" value="ECO:0007669"/>
    <property type="project" value="InterPro"/>
</dbReference>
<dbReference type="CDD" id="cd00067">
    <property type="entry name" value="GAL4"/>
    <property type="match status" value="1"/>
</dbReference>
<dbReference type="Proteomes" id="UP000054342">
    <property type="component" value="Unassembled WGS sequence"/>
</dbReference>
<feature type="compositionally biased region" description="Acidic residues" evidence="8">
    <location>
        <begin position="928"/>
        <end position="940"/>
    </location>
</feature>
<protein>
    <recommendedName>
        <fullName evidence="13">C2H2-type domain-containing protein</fullName>
    </recommendedName>
</protein>
<keyword evidence="6" id="KW-0539">Nucleus</keyword>
<evidence type="ECO:0000256" key="8">
    <source>
        <dbReference type="SAM" id="MobiDB-lite"/>
    </source>
</evidence>
<evidence type="ECO:0000256" key="6">
    <source>
        <dbReference type="ARBA" id="ARBA00023242"/>
    </source>
</evidence>
<dbReference type="STRING" id="348802.A0A0D2CJX8"/>
<dbReference type="PROSITE" id="PS00463">
    <property type="entry name" value="ZN2_CY6_FUNGAL_1"/>
    <property type="match status" value="1"/>
</dbReference>
<dbReference type="Gene3D" id="3.30.160.60">
    <property type="entry name" value="Classic Zinc Finger"/>
    <property type="match status" value="1"/>
</dbReference>
<keyword evidence="7" id="KW-0863">Zinc-finger</keyword>
<dbReference type="InterPro" id="IPR036864">
    <property type="entry name" value="Zn2-C6_fun-type_DNA-bd_sf"/>
</dbReference>
<feature type="compositionally biased region" description="Polar residues" evidence="8">
    <location>
        <begin position="902"/>
        <end position="917"/>
    </location>
</feature>
<dbReference type="PANTHER" id="PTHR47660">
    <property type="entry name" value="TRANSCRIPTION FACTOR WITH C2H2 AND ZN(2)-CYS(6) DNA BINDING DOMAIN (EUROFUNG)-RELATED-RELATED"/>
    <property type="match status" value="1"/>
</dbReference>
<dbReference type="InterPro" id="IPR013087">
    <property type="entry name" value="Znf_C2H2_type"/>
</dbReference>
<evidence type="ECO:0000313" key="11">
    <source>
        <dbReference type="EMBL" id="KIW50137.1"/>
    </source>
</evidence>
<dbReference type="InterPro" id="IPR036236">
    <property type="entry name" value="Znf_C2H2_sf"/>
</dbReference>
<dbReference type="PROSITE" id="PS00028">
    <property type="entry name" value="ZINC_FINGER_C2H2_1"/>
    <property type="match status" value="1"/>
</dbReference>
<feature type="compositionally biased region" description="Polar residues" evidence="8">
    <location>
        <begin position="884"/>
        <end position="893"/>
    </location>
</feature>
<sequence>MKERGSDKSAACKVCGKCFARSDTLLRHERNHHATEDRGPVHRVTNGTFRACHGCASARSRCSGGLPCGRCSVRQLECVYPNKRRKGSTSNGPAGSEIDGDGPQQQLLGHFSELVFTANAPTQVCSDDKMARKKSPTSVTTLSSAISNEPYGHAAFPSGYNPTQTSTSHANQLAMGVDGMNSADVQIMQQNQFVNPPLTAPFDSDFVGGPSTYDYNAFDEPLNWIPPSLIPSPYDAELEQDFSFILPPLSATPNLGPDYNMAIPLDSAAQISQVPTDIPQDMSENHGFPASMIGVEQSPASSASDGINVAISVNTVSTSESKRKKRKSSFAPDLFNTPRRQRTTYAFPDSTDPLSTIPSTDSRDYCSPAIYETILELFRKLCLDQASQRSFERPDFPNMSSFNACINLYFENFHSNYPLIHRATFGHQTHWIVMLAVAAVGSTFTKAQYALDIREAFQEFLRRAVQQYADGVPDVALDIPLAQARLLNLVGLVQSERDQLRQSAPRYHADLSRWCLESGVLQLPESGDFSDFRLDGVDSESPYQAWQKWIRAEMLRRIGYLAWMLDCCLGYMANARPLCNMDDARTPLPCVESAWEASSAESWMDVTRKIPKTPSLCVALETLYKNKKVDPIYSELSQILLIHALYIRTWEVGTHIKQPLSEWVPTGKARGFLNTPSKDNFWLPLYPLYANWRNSACDCLDVLHWQASSVVAHASGVEHGVMLHLHLARIILLTPFQEIQDLLFSLIGKVDNSSKASFYVHDGSYQPRNSAKLPQIRKITWRWLREDQHKARLAMVHAGSVFWYVRRYSATSFYEPVAVYLAALVLWTYGSYKSSALERDAAAAIHKPEGGPSGPDAGAAIQPSRMERKGRPVRFMKNVANRAVNGSETQPISSPRARQLSDAETMSTSEPNKAANPSASSPLRSSESDSEETSSSDEQPEFIHLDRPCDDEMIQHFVRNGESMSGFMTGVGNICETPQKVLLEGAKLLRTRLACWGVSREYYDILTKLAELRKAG</sequence>
<evidence type="ECO:0000256" key="7">
    <source>
        <dbReference type="PROSITE-ProRule" id="PRU00042"/>
    </source>
</evidence>
<feature type="domain" description="C2H2-type" evidence="10">
    <location>
        <begin position="10"/>
        <end position="38"/>
    </location>
</feature>
<dbReference type="InterPro" id="IPR007219">
    <property type="entry name" value="XnlR_reg_dom"/>
</dbReference>
<gene>
    <name evidence="11" type="ORF">PV05_11753</name>
</gene>
<dbReference type="Gene3D" id="4.10.240.10">
    <property type="entry name" value="Zn(2)-C6 fungal-type DNA-binding domain"/>
    <property type="match status" value="1"/>
</dbReference>
<dbReference type="Pfam" id="PF04082">
    <property type="entry name" value="Fungal_trans"/>
    <property type="match status" value="1"/>
</dbReference>
<evidence type="ECO:0000256" key="4">
    <source>
        <dbReference type="ARBA" id="ARBA00023125"/>
    </source>
</evidence>
<evidence type="ECO:0000256" key="3">
    <source>
        <dbReference type="ARBA" id="ARBA00023015"/>
    </source>
</evidence>